<dbReference type="EMBL" id="CM047944">
    <property type="protein sequence ID" value="KAI9899492.1"/>
    <property type="molecule type" value="Genomic_DNA"/>
</dbReference>
<sequence length="219" mass="23562">MTGSTQAARAHSRVAIIGTGLAGLATAHLLQRDNKHRYAVTLFEQADGLSFDGASVAIKNEKTGDIERIDLPMRAVAGGYYANLMRIDIVNYKRLSHGQQHYAVCGGVSQVQTKLAEGLGDVRLGARVVQVIPQGDDGQVVVRWQSMKSGQVEEERFDRAVLAISPDVAARMFAPLSQALCDIPTITVESCVLSEGSETHQTVTVPTKARADRSPAYDA</sequence>
<dbReference type="Proteomes" id="UP001163324">
    <property type="component" value="Chromosome 5"/>
</dbReference>
<gene>
    <name evidence="1" type="ORF">N3K66_005953</name>
</gene>
<organism evidence="1 2">
    <name type="scientific">Trichothecium roseum</name>
    <dbReference type="NCBI Taxonomy" id="47278"/>
    <lineage>
        <taxon>Eukaryota</taxon>
        <taxon>Fungi</taxon>
        <taxon>Dikarya</taxon>
        <taxon>Ascomycota</taxon>
        <taxon>Pezizomycotina</taxon>
        <taxon>Sordariomycetes</taxon>
        <taxon>Hypocreomycetidae</taxon>
        <taxon>Hypocreales</taxon>
        <taxon>Hypocreales incertae sedis</taxon>
        <taxon>Trichothecium</taxon>
    </lineage>
</organism>
<proteinExistence type="predicted"/>
<evidence type="ECO:0000313" key="2">
    <source>
        <dbReference type="Proteomes" id="UP001163324"/>
    </source>
</evidence>
<comment type="caution">
    <text evidence="1">The sequence shown here is derived from an EMBL/GenBank/DDBJ whole genome shotgun (WGS) entry which is preliminary data.</text>
</comment>
<evidence type="ECO:0000313" key="1">
    <source>
        <dbReference type="EMBL" id="KAI9899492.1"/>
    </source>
</evidence>
<name>A0ACC0V164_9HYPO</name>
<protein>
    <submittedName>
        <fullName evidence="1">Uncharacterized protein</fullName>
    </submittedName>
</protein>
<accession>A0ACC0V164</accession>
<reference evidence="1" key="1">
    <citation type="submission" date="2022-10" db="EMBL/GenBank/DDBJ databases">
        <title>Complete Genome of Trichothecium roseum strain YXFP-22015, a Plant Pathogen Isolated from Citrus.</title>
        <authorList>
            <person name="Wang Y."/>
            <person name="Zhu L."/>
        </authorList>
    </citation>
    <scope>NUCLEOTIDE SEQUENCE</scope>
    <source>
        <strain evidence="1">YXFP-22015</strain>
    </source>
</reference>
<keyword evidence="2" id="KW-1185">Reference proteome</keyword>